<geneLocation type="plasmid" evidence="4">
    <name>pamcp48-600</name>
</geneLocation>
<evidence type="ECO:0008006" key="5">
    <source>
        <dbReference type="Google" id="ProtNLM"/>
    </source>
</evidence>
<dbReference type="SUPFAM" id="SSF56349">
    <property type="entry name" value="DNA breaking-rejoining enzymes"/>
    <property type="match status" value="1"/>
</dbReference>
<dbReference type="InterPro" id="IPR013762">
    <property type="entry name" value="Integrase-like_cat_sf"/>
</dbReference>
<name>A0AAC9JF26_9ALTE</name>
<dbReference type="Proteomes" id="UP000182101">
    <property type="component" value="Plasmid pAMCP48-600"/>
</dbReference>
<keyword evidence="3" id="KW-0614">Plasmid</keyword>
<evidence type="ECO:0000313" key="3">
    <source>
        <dbReference type="EMBL" id="APD92484.1"/>
    </source>
</evidence>
<dbReference type="AlphaFoldDB" id="A0AAC9JF26"/>
<organism evidence="3 4">
    <name type="scientific">Alteromonas mediterranea</name>
    <dbReference type="NCBI Taxonomy" id="314275"/>
    <lineage>
        <taxon>Bacteria</taxon>
        <taxon>Pseudomonadati</taxon>
        <taxon>Pseudomonadota</taxon>
        <taxon>Gammaproteobacteria</taxon>
        <taxon>Alteromonadales</taxon>
        <taxon>Alteromonadaceae</taxon>
        <taxon>Alteromonas/Salinimonas group</taxon>
        <taxon>Alteromonas</taxon>
    </lineage>
</organism>
<keyword evidence="1" id="KW-0233">DNA recombination</keyword>
<dbReference type="InterPro" id="IPR011010">
    <property type="entry name" value="DNA_brk_join_enz"/>
</dbReference>
<protein>
    <recommendedName>
        <fullName evidence="5">Tyr recombinase domain-containing protein</fullName>
    </recommendedName>
</protein>
<evidence type="ECO:0000313" key="4">
    <source>
        <dbReference type="Proteomes" id="UP000182101"/>
    </source>
</evidence>
<proteinExistence type="predicted"/>
<dbReference type="RefSeq" id="WP_071961109.1">
    <property type="nucleotide sequence ID" value="NZ_CP018025.1"/>
</dbReference>
<sequence length="340" mass="39128">MPQESSKKIYIEKAFFNARRCLKEARERLHPSAEHVIQLTNPKTGIKEDIMDIEHAIKWCVSFHVKEWSQSTWRLVRSSYSYMLNGFEKREIISTEKKEELIELMQSTKGLSKKQIGPRKNTSARRKKSVSLADIRKIESHFETHTYKWAEATINWLWASIGTGLRPKEWKGAKLEERDDGRLVLVCRNSKHNEVRSFGACREIDLTDMPENIIRCVRVQEKIFNGLSEKDVEEFYWGCVNLLTRVNEILFPRRESNINLYTGRHQFSSNAKANPNVSSEERAALMGHKSTRTSSERYGRTKSGNNGLTPQVGDPKVLAKIVSVDAKQPSFGKIKPSNNS</sequence>
<dbReference type="EMBL" id="CP018025">
    <property type="protein sequence ID" value="APD92484.1"/>
    <property type="molecule type" value="Genomic_DNA"/>
</dbReference>
<accession>A0AAC9JF26</accession>
<gene>
    <name evidence="3" type="ORF">BM524_21515</name>
</gene>
<dbReference type="GO" id="GO:0003677">
    <property type="term" value="F:DNA binding"/>
    <property type="evidence" value="ECO:0007669"/>
    <property type="project" value="InterPro"/>
</dbReference>
<evidence type="ECO:0000256" key="2">
    <source>
        <dbReference type="SAM" id="MobiDB-lite"/>
    </source>
</evidence>
<reference evidence="3 4" key="1">
    <citation type="submission" date="2016-11" db="EMBL/GenBank/DDBJ databases">
        <title>Networking in microbes: conjugative elements and plasmids in the genus Alteromonas.</title>
        <authorList>
            <person name="Lopez-Perez M."/>
            <person name="Ramon-Marco N."/>
            <person name="Rodriguez-Valera F."/>
        </authorList>
    </citation>
    <scope>NUCLEOTIDE SEQUENCE [LARGE SCALE GENOMIC DNA]</scope>
    <source>
        <strain evidence="3 4">CP48</strain>
        <plasmid evidence="4">pamcp48-600</plasmid>
    </source>
</reference>
<feature type="region of interest" description="Disordered" evidence="2">
    <location>
        <begin position="282"/>
        <end position="313"/>
    </location>
</feature>
<dbReference type="GO" id="GO:0015074">
    <property type="term" value="P:DNA integration"/>
    <property type="evidence" value="ECO:0007669"/>
    <property type="project" value="InterPro"/>
</dbReference>
<dbReference type="Gene3D" id="1.10.443.10">
    <property type="entry name" value="Intergrase catalytic core"/>
    <property type="match status" value="1"/>
</dbReference>
<evidence type="ECO:0000256" key="1">
    <source>
        <dbReference type="ARBA" id="ARBA00023172"/>
    </source>
</evidence>
<dbReference type="GO" id="GO:0006310">
    <property type="term" value="P:DNA recombination"/>
    <property type="evidence" value="ECO:0007669"/>
    <property type="project" value="UniProtKB-KW"/>
</dbReference>